<proteinExistence type="inferred from homology"/>
<keyword evidence="3 7" id="KW-0479">Metal-binding</keyword>
<dbReference type="PROSITE" id="PS00086">
    <property type="entry name" value="CYTOCHROME_P450"/>
    <property type="match status" value="1"/>
</dbReference>
<evidence type="ECO:0000256" key="6">
    <source>
        <dbReference type="ARBA" id="ARBA00023033"/>
    </source>
</evidence>
<comment type="caution">
    <text evidence="10">The sequence shown here is derived from an EMBL/GenBank/DDBJ whole genome shotgun (WGS) entry which is preliminary data.</text>
</comment>
<dbReference type="GO" id="GO:0016705">
    <property type="term" value="F:oxidoreductase activity, acting on paired donors, with incorporation or reduction of molecular oxygen"/>
    <property type="evidence" value="ECO:0007669"/>
    <property type="project" value="InterPro"/>
</dbReference>
<evidence type="ECO:0000256" key="4">
    <source>
        <dbReference type="ARBA" id="ARBA00023002"/>
    </source>
</evidence>
<dbReference type="InterPro" id="IPR001128">
    <property type="entry name" value="Cyt_P450"/>
</dbReference>
<evidence type="ECO:0000256" key="8">
    <source>
        <dbReference type="RuleBase" id="RU000461"/>
    </source>
</evidence>
<organism evidence="10 11">
    <name type="scientific">Rotaria magnacalcarata</name>
    <dbReference type="NCBI Taxonomy" id="392030"/>
    <lineage>
        <taxon>Eukaryota</taxon>
        <taxon>Metazoa</taxon>
        <taxon>Spiralia</taxon>
        <taxon>Gnathifera</taxon>
        <taxon>Rotifera</taxon>
        <taxon>Eurotatoria</taxon>
        <taxon>Bdelloidea</taxon>
        <taxon>Philodinida</taxon>
        <taxon>Philodinidae</taxon>
        <taxon>Rotaria</taxon>
    </lineage>
</organism>
<dbReference type="GO" id="GO:0005506">
    <property type="term" value="F:iron ion binding"/>
    <property type="evidence" value="ECO:0007669"/>
    <property type="project" value="InterPro"/>
</dbReference>
<dbReference type="SUPFAM" id="SSF48264">
    <property type="entry name" value="Cytochrome P450"/>
    <property type="match status" value="1"/>
</dbReference>
<evidence type="ECO:0008006" key="12">
    <source>
        <dbReference type="Google" id="ProtNLM"/>
    </source>
</evidence>
<dbReference type="GO" id="GO:0004497">
    <property type="term" value="F:monooxygenase activity"/>
    <property type="evidence" value="ECO:0007669"/>
    <property type="project" value="UniProtKB-KW"/>
</dbReference>
<keyword evidence="9" id="KW-0472">Membrane</keyword>
<evidence type="ECO:0000256" key="1">
    <source>
        <dbReference type="ARBA" id="ARBA00010617"/>
    </source>
</evidence>
<dbReference type="Gene3D" id="1.10.630.10">
    <property type="entry name" value="Cytochrome P450"/>
    <property type="match status" value="1"/>
</dbReference>
<dbReference type="EMBL" id="CAJNRE010010201">
    <property type="protein sequence ID" value="CAF2088753.1"/>
    <property type="molecule type" value="Genomic_DNA"/>
</dbReference>
<keyword evidence="4 8" id="KW-0560">Oxidoreductase</keyword>
<dbReference type="GO" id="GO:0020037">
    <property type="term" value="F:heme binding"/>
    <property type="evidence" value="ECO:0007669"/>
    <property type="project" value="InterPro"/>
</dbReference>
<comment type="similarity">
    <text evidence="1 8">Belongs to the cytochrome P450 family.</text>
</comment>
<dbReference type="InterPro" id="IPR017972">
    <property type="entry name" value="Cyt_P450_CS"/>
</dbReference>
<keyword evidence="9" id="KW-0812">Transmembrane</keyword>
<sequence length="500" mass="57375">MWLTISFYTLLFYVIYRLIKFWIIHPWLVQRDFSNQGIPGHYTPIVGDILDRRRAFLADELLNYIEETSVKLGDYYHTSLGPFPCLTISDPALVESVLKTNSRSYHKAQLARAIVSTILGYENVLLAEDENHTRRRRLLNPVFQHQNINSMISLMVDITSKFSTKWRIKTDEQTYPLICDISKEMSNLTLDIITGCVFGVEVMNDKSIHETIYKSLKIALDEIEKRIYNLIILIPILNQLPIFGKRTIDKCRQDIKNITLQVINQRKQGLTKATCKGPDLLDLIFAACDDDNKQKFTDDEVADEAMTFVLAGHETTATLITWALYNIVTNLDVYQRCQNEVDSVLSANEELTVAAISQLTYTEAVLKETLRSHQPAPFLYRTAIVDNIIVASDGKQIHIRKGVDIAMNLNVMNSSEKYWHEPKKFDPSRFLQRNSNVIFPFGSGPRACIGQNFAMLEAKIMLTMLLHQFRFELVPGQKLVQSTAVTIRPKYGLSMRVWPR</sequence>
<feature type="transmembrane region" description="Helical" evidence="9">
    <location>
        <begin position="7"/>
        <end position="28"/>
    </location>
</feature>
<evidence type="ECO:0000256" key="5">
    <source>
        <dbReference type="ARBA" id="ARBA00023004"/>
    </source>
</evidence>
<gene>
    <name evidence="10" type="ORF">MBJ925_LOCUS19949</name>
</gene>
<keyword evidence="5 7" id="KW-0408">Iron</keyword>
<dbReference type="Proteomes" id="UP000663824">
    <property type="component" value="Unassembled WGS sequence"/>
</dbReference>
<dbReference type="Pfam" id="PF00067">
    <property type="entry name" value="p450"/>
    <property type="match status" value="1"/>
</dbReference>
<keyword evidence="9" id="KW-1133">Transmembrane helix</keyword>
<evidence type="ECO:0000256" key="2">
    <source>
        <dbReference type="ARBA" id="ARBA00022617"/>
    </source>
</evidence>
<name>A0A816STG6_9BILA</name>
<accession>A0A816STG6</accession>
<dbReference type="PRINTS" id="PR00385">
    <property type="entry name" value="P450"/>
</dbReference>
<dbReference type="InterPro" id="IPR036396">
    <property type="entry name" value="Cyt_P450_sf"/>
</dbReference>
<reference evidence="10" key="1">
    <citation type="submission" date="2021-02" db="EMBL/GenBank/DDBJ databases">
        <authorList>
            <person name="Nowell W R."/>
        </authorList>
    </citation>
    <scope>NUCLEOTIDE SEQUENCE</scope>
</reference>
<keyword evidence="6 8" id="KW-0503">Monooxygenase</keyword>
<protein>
    <recommendedName>
        <fullName evidence="12">Cytochrome P450</fullName>
    </recommendedName>
</protein>
<dbReference type="InterPro" id="IPR002401">
    <property type="entry name" value="Cyt_P450_E_grp-I"/>
</dbReference>
<evidence type="ECO:0000256" key="3">
    <source>
        <dbReference type="ARBA" id="ARBA00022723"/>
    </source>
</evidence>
<evidence type="ECO:0000313" key="11">
    <source>
        <dbReference type="Proteomes" id="UP000663824"/>
    </source>
</evidence>
<dbReference type="PANTHER" id="PTHR24291:SF50">
    <property type="entry name" value="BIFUNCTIONAL ALBAFLAVENONE MONOOXYGENASE_TERPENE SYNTHASE"/>
    <property type="match status" value="1"/>
</dbReference>
<keyword evidence="2 7" id="KW-0349">Heme</keyword>
<comment type="cofactor">
    <cofactor evidence="7">
        <name>heme</name>
        <dbReference type="ChEBI" id="CHEBI:30413"/>
    </cofactor>
</comment>
<evidence type="ECO:0000313" key="10">
    <source>
        <dbReference type="EMBL" id="CAF2088753.1"/>
    </source>
</evidence>
<dbReference type="PANTHER" id="PTHR24291">
    <property type="entry name" value="CYTOCHROME P450 FAMILY 4"/>
    <property type="match status" value="1"/>
</dbReference>
<dbReference type="InterPro" id="IPR050196">
    <property type="entry name" value="Cytochrome_P450_Monoox"/>
</dbReference>
<evidence type="ECO:0000256" key="7">
    <source>
        <dbReference type="PIRSR" id="PIRSR602401-1"/>
    </source>
</evidence>
<feature type="binding site" description="axial binding residue" evidence="7">
    <location>
        <position position="448"/>
    </location>
    <ligand>
        <name>heme</name>
        <dbReference type="ChEBI" id="CHEBI:30413"/>
    </ligand>
    <ligandPart>
        <name>Fe</name>
        <dbReference type="ChEBI" id="CHEBI:18248"/>
    </ligandPart>
</feature>
<evidence type="ECO:0000256" key="9">
    <source>
        <dbReference type="SAM" id="Phobius"/>
    </source>
</evidence>
<dbReference type="PRINTS" id="PR00463">
    <property type="entry name" value="EP450I"/>
</dbReference>
<dbReference type="AlphaFoldDB" id="A0A816STG6"/>